<dbReference type="SMART" id="SM00646">
    <property type="entry name" value="Ami_3"/>
    <property type="match status" value="1"/>
</dbReference>
<evidence type="ECO:0000313" key="4">
    <source>
        <dbReference type="EMBL" id="CUO74070.1"/>
    </source>
</evidence>
<dbReference type="GO" id="GO:0030288">
    <property type="term" value="C:outer membrane-bounded periplasmic space"/>
    <property type="evidence" value="ECO:0007669"/>
    <property type="project" value="TreeGrafter"/>
</dbReference>
<evidence type="ECO:0000256" key="2">
    <source>
        <dbReference type="SAM" id="Phobius"/>
    </source>
</evidence>
<dbReference type="InterPro" id="IPR050695">
    <property type="entry name" value="N-acetylmuramoyl_amidase_3"/>
</dbReference>
<dbReference type="Proteomes" id="UP000095594">
    <property type="component" value="Unassembled WGS sequence"/>
</dbReference>
<evidence type="ECO:0000313" key="5">
    <source>
        <dbReference type="Proteomes" id="UP000095594"/>
    </source>
</evidence>
<protein>
    <submittedName>
        <fullName evidence="4">N-acetylmuramoyl-L-alanine amidase</fullName>
        <ecNumber evidence="4">3.5.1.28</ecNumber>
    </submittedName>
</protein>
<reference evidence="4 5" key="1">
    <citation type="submission" date="2015-09" db="EMBL/GenBank/DDBJ databases">
        <authorList>
            <consortium name="Pathogen Informatics"/>
        </authorList>
    </citation>
    <scope>NUCLEOTIDE SEQUENCE [LARGE SCALE GENOMIC DNA]</scope>
    <source>
        <strain evidence="4 5">2789STDY5834856</strain>
    </source>
</reference>
<dbReference type="PANTHER" id="PTHR30404">
    <property type="entry name" value="N-ACETYLMURAMOYL-L-ALANINE AMIDASE"/>
    <property type="match status" value="1"/>
</dbReference>
<dbReference type="SUPFAM" id="SSF53187">
    <property type="entry name" value="Zn-dependent exopeptidases"/>
    <property type="match status" value="1"/>
</dbReference>
<dbReference type="Pfam" id="PF01520">
    <property type="entry name" value="Amidase_3"/>
    <property type="match status" value="1"/>
</dbReference>
<dbReference type="EC" id="3.5.1.28" evidence="4"/>
<keyword evidence="2" id="KW-0812">Transmembrane</keyword>
<keyword evidence="2" id="KW-1133">Transmembrane helix</keyword>
<dbReference type="OrthoDB" id="9772024at2"/>
<keyword evidence="2" id="KW-0472">Membrane</keyword>
<dbReference type="GO" id="GO:0009253">
    <property type="term" value="P:peptidoglycan catabolic process"/>
    <property type="evidence" value="ECO:0007669"/>
    <property type="project" value="InterPro"/>
</dbReference>
<gene>
    <name evidence="4" type="primary">lytC_3</name>
    <name evidence="4" type="ORF">ERS852471_02176</name>
</gene>
<dbReference type="RefSeq" id="WP_055266494.1">
    <property type="nucleotide sequence ID" value="NZ_CABIXQ010000014.1"/>
</dbReference>
<dbReference type="GO" id="GO:0008745">
    <property type="term" value="F:N-acetylmuramoyl-L-alanine amidase activity"/>
    <property type="evidence" value="ECO:0007669"/>
    <property type="project" value="UniProtKB-EC"/>
</dbReference>
<evidence type="ECO:0000259" key="3">
    <source>
        <dbReference type="SMART" id="SM00646"/>
    </source>
</evidence>
<dbReference type="AlphaFoldDB" id="A0A174HLU1"/>
<feature type="domain" description="MurNAc-LAA" evidence="3">
    <location>
        <begin position="133"/>
        <end position="248"/>
    </location>
</feature>
<dbReference type="CDD" id="cd02696">
    <property type="entry name" value="MurNAc-LAA"/>
    <property type="match status" value="1"/>
</dbReference>
<organism evidence="4 5">
    <name type="scientific">Clostridium disporicum</name>
    <dbReference type="NCBI Taxonomy" id="84024"/>
    <lineage>
        <taxon>Bacteria</taxon>
        <taxon>Bacillati</taxon>
        <taxon>Bacillota</taxon>
        <taxon>Clostridia</taxon>
        <taxon>Eubacteriales</taxon>
        <taxon>Clostridiaceae</taxon>
        <taxon>Clostridium</taxon>
    </lineage>
</organism>
<keyword evidence="1 4" id="KW-0378">Hydrolase</keyword>
<sequence>MSSRRRRVYRRKKRRYRRIFIINLFLIFILISLIKIVNICSGLIKSPDARMVSSDINLLEDTDVFTVCIDPGHGDWDVGAIGVNGSYEKDIVLDIALIVGELLENSGLNVVYTRNTDTLSWSDNSIENLYERVRISKDNNADLFISIHCNSTYDSSEYKGVETWYNPESEDSKALALVIQEELSNLEYTNDRGIKFYSDDAPLAVLNNNDAPSALIELGFLSNWSDENILTSKIWQKNIAEAICNAILSYKDLIE</sequence>
<dbReference type="InterPro" id="IPR002508">
    <property type="entry name" value="MurNAc-LAA_cat"/>
</dbReference>
<proteinExistence type="predicted"/>
<dbReference type="Gene3D" id="3.40.630.40">
    <property type="entry name" value="Zn-dependent exopeptidases"/>
    <property type="match status" value="1"/>
</dbReference>
<evidence type="ECO:0000256" key="1">
    <source>
        <dbReference type="ARBA" id="ARBA00022801"/>
    </source>
</evidence>
<name>A0A174HLU1_9CLOT</name>
<feature type="transmembrane region" description="Helical" evidence="2">
    <location>
        <begin position="20"/>
        <end position="44"/>
    </location>
</feature>
<dbReference type="PANTHER" id="PTHR30404:SF0">
    <property type="entry name" value="N-ACETYLMURAMOYL-L-ALANINE AMIDASE AMIC"/>
    <property type="match status" value="1"/>
</dbReference>
<accession>A0A174HLU1</accession>
<dbReference type="EMBL" id="CYZX01000014">
    <property type="protein sequence ID" value="CUO74070.1"/>
    <property type="molecule type" value="Genomic_DNA"/>
</dbReference>